<evidence type="ECO:0000313" key="2">
    <source>
        <dbReference type="Proteomes" id="UP000054560"/>
    </source>
</evidence>
<evidence type="ECO:0000313" key="1">
    <source>
        <dbReference type="EMBL" id="KNC79688.1"/>
    </source>
</evidence>
<reference evidence="1 2" key="1">
    <citation type="submission" date="2011-02" db="EMBL/GenBank/DDBJ databases">
        <title>The Genome Sequence of Sphaeroforma arctica JP610.</title>
        <authorList>
            <consortium name="The Broad Institute Genome Sequencing Platform"/>
            <person name="Russ C."/>
            <person name="Cuomo C."/>
            <person name="Young S.K."/>
            <person name="Zeng Q."/>
            <person name="Gargeya S."/>
            <person name="Alvarado L."/>
            <person name="Berlin A."/>
            <person name="Chapman S.B."/>
            <person name="Chen Z."/>
            <person name="Freedman E."/>
            <person name="Gellesch M."/>
            <person name="Goldberg J."/>
            <person name="Griggs A."/>
            <person name="Gujja S."/>
            <person name="Heilman E."/>
            <person name="Heiman D."/>
            <person name="Howarth C."/>
            <person name="Mehta T."/>
            <person name="Neiman D."/>
            <person name="Pearson M."/>
            <person name="Roberts A."/>
            <person name="Saif S."/>
            <person name="Shea T."/>
            <person name="Shenoy N."/>
            <person name="Sisk P."/>
            <person name="Stolte C."/>
            <person name="Sykes S."/>
            <person name="White J."/>
            <person name="Yandava C."/>
            <person name="Burger G."/>
            <person name="Gray M.W."/>
            <person name="Holland P.W.H."/>
            <person name="King N."/>
            <person name="Lang F.B.F."/>
            <person name="Roger A.J."/>
            <person name="Ruiz-Trillo I."/>
            <person name="Haas B."/>
            <person name="Nusbaum C."/>
            <person name="Birren B."/>
        </authorList>
    </citation>
    <scope>NUCLEOTIDE SEQUENCE [LARGE SCALE GENOMIC DNA]</scope>
    <source>
        <strain evidence="1 2">JP610</strain>
    </source>
</reference>
<dbReference type="GeneID" id="25908429"/>
<dbReference type="Proteomes" id="UP000054560">
    <property type="component" value="Unassembled WGS sequence"/>
</dbReference>
<dbReference type="AlphaFoldDB" id="A0A0L0FUS8"/>
<proteinExistence type="predicted"/>
<accession>A0A0L0FUS8</accession>
<dbReference type="OrthoDB" id="428159at2759"/>
<name>A0A0L0FUS8_9EUKA</name>
<dbReference type="RefSeq" id="XP_014153590.1">
    <property type="nucleotide sequence ID" value="XM_014298115.1"/>
</dbReference>
<organism evidence="1 2">
    <name type="scientific">Sphaeroforma arctica JP610</name>
    <dbReference type="NCBI Taxonomy" id="667725"/>
    <lineage>
        <taxon>Eukaryota</taxon>
        <taxon>Ichthyosporea</taxon>
        <taxon>Ichthyophonida</taxon>
        <taxon>Sphaeroforma</taxon>
    </lineage>
</organism>
<gene>
    <name evidence="1" type="ORF">SARC_07925</name>
</gene>
<dbReference type="EMBL" id="KQ242262">
    <property type="protein sequence ID" value="KNC79688.1"/>
    <property type="molecule type" value="Genomic_DNA"/>
</dbReference>
<sequence length="160" mass="17956">MASSVDNKDIPIAELVWEDLHANVRRRVGSDNTCTELSLGGLYCNDLYSDSTHFKAVIEPRDAGSLPRRDSQRSMGLASLLSDKKVTSAKRMSALLIKEERKPLFSLMLDDNPLDRKADKRLVVNSRALVMVYNQAFLNRLVTFFTIPDELQVLGCTINP</sequence>
<protein>
    <submittedName>
        <fullName evidence="1">Uncharacterized protein</fullName>
    </submittedName>
</protein>
<keyword evidence="2" id="KW-1185">Reference proteome</keyword>